<sequence>MMSYNSFNVPFVRQLEGPMHPGRVVAIYGNIPHHCSRFVINLQCGGAQPSVSDIALHVSVRFDQHCVVRNSQQGGWQHEERDGGMPHSLHRGGHFQMLLMCEGHAFKIAFNGQHFREFRHRMPFQRVTHVSVEGDVSINSVSGVLGSAHQTHNPSVPHVQNIGSVYPGRCLRVRGFIPHNAYRFSVNLANGPSMDYSDIALHVSTRPSEGLVEINTCRRGGWENGQQLRPCPVRLGQAFEMMILVDDYAYKVAFNGVHFAEWPHRHPYQGVNHVIVEGSVQLQLVSVEGQQRSGGYAPPPPPAAPVPFYPSPYGGSHDFFPNPYHIIH</sequence>
<feature type="domain" description="Galectin" evidence="4">
    <location>
        <begin position="11"/>
        <end position="144"/>
    </location>
</feature>
<dbReference type="InterPro" id="IPR013320">
    <property type="entry name" value="ConA-like_dom_sf"/>
</dbReference>
<keyword evidence="1 3" id="KW-0430">Lectin</keyword>
<dbReference type="SMART" id="SM00908">
    <property type="entry name" value="Gal-bind_lectin"/>
    <property type="match status" value="2"/>
</dbReference>
<organism evidence="5 6">
    <name type="scientific">Frankliniella fusca</name>
    <dbReference type="NCBI Taxonomy" id="407009"/>
    <lineage>
        <taxon>Eukaryota</taxon>
        <taxon>Metazoa</taxon>
        <taxon>Ecdysozoa</taxon>
        <taxon>Arthropoda</taxon>
        <taxon>Hexapoda</taxon>
        <taxon>Insecta</taxon>
        <taxon>Pterygota</taxon>
        <taxon>Neoptera</taxon>
        <taxon>Paraneoptera</taxon>
        <taxon>Thysanoptera</taxon>
        <taxon>Terebrantia</taxon>
        <taxon>Thripoidea</taxon>
        <taxon>Thripidae</taxon>
        <taxon>Frankliniella</taxon>
    </lineage>
</organism>
<dbReference type="SUPFAM" id="SSF49899">
    <property type="entry name" value="Concanavalin A-like lectins/glucanases"/>
    <property type="match status" value="2"/>
</dbReference>
<evidence type="ECO:0000256" key="3">
    <source>
        <dbReference type="RuleBase" id="RU102079"/>
    </source>
</evidence>
<comment type="caution">
    <text evidence="5">The sequence shown here is derived from an EMBL/GenBank/DDBJ whole genome shotgun (WGS) entry which is preliminary data.</text>
</comment>
<reference evidence="5" key="1">
    <citation type="submission" date="2021-07" db="EMBL/GenBank/DDBJ databases">
        <authorList>
            <person name="Catto M.A."/>
            <person name="Jacobson A."/>
            <person name="Kennedy G."/>
            <person name="Labadie P."/>
            <person name="Hunt B.G."/>
            <person name="Srinivasan R."/>
        </authorList>
    </citation>
    <scope>NUCLEOTIDE SEQUENCE</scope>
    <source>
        <strain evidence="5">PL_HMW_Pooled</strain>
        <tissue evidence="5">Head</tissue>
    </source>
</reference>
<proteinExistence type="predicted"/>
<evidence type="ECO:0000313" key="6">
    <source>
        <dbReference type="Proteomes" id="UP001219518"/>
    </source>
</evidence>
<dbReference type="Proteomes" id="UP001219518">
    <property type="component" value="Unassembled WGS sequence"/>
</dbReference>
<dbReference type="GO" id="GO:0016936">
    <property type="term" value="F:galactoside binding"/>
    <property type="evidence" value="ECO:0007669"/>
    <property type="project" value="TreeGrafter"/>
</dbReference>
<feature type="domain" description="Galectin" evidence="4">
    <location>
        <begin position="157"/>
        <end position="288"/>
    </location>
</feature>
<dbReference type="FunFam" id="2.60.120.200:FF:000124">
    <property type="entry name" value="Galectin-4"/>
    <property type="match status" value="1"/>
</dbReference>
<dbReference type="GO" id="GO:0030246">
    <property type="term" value="F:carbohydrate binding"/>
    <property type="evidence" value="ECO:0007669"/>
    <property type="project" value="UniProtKB-UniRule"/>
</dbReference>
<name>A0AAE1LCM9_9NEOP</name>
<dbReference type="Gene3D" id="2.60.120.200">
    <property type="match status" value="2"/>
</dbReference>
<evidence type="ECO:0000313" key="5">
    <source>
        <dbReference type="EMBL" id="KAK3915141.1"/>
    </source>
</evidence>
<accession>A0AAE1LCM9</accession>
<dbReference type="InterPro" id="IPR044156">
    <property type="entry name" value="Galectin-like"/>
</dbReference>
<evidence type="ECO:0000259" key="4">
    <source>
        <dbReference type="PROSITE" id="PS51304"/>
    </source>
</evidence>
<keyword evidence="2" id="KW-0677">Repeat</keyword>
<dbReference type="AlphaFoldDB" id="A0AAE1LCM9"/>
<evidence type="ECO:0000256" key="1">
    <source>
        <dbReference type="ARBA" id="ARBA00022734"/>
    </source>
</evidence>
<dbReference type="EMBL" id="JAHWGI010000406">
    <property type="protein sequence ID" value="KAK3915141.1"/>
    <property type="molecule type" value="Genomic_DNA"/>
</dbReference>
<dbReference type="InterPro" id="IPR001079">
    <property type="entry name" value="Galectin_CRD"/>
</dbReference>
<gene>
    <name evidence="5" type="ORF">KUF71_024417</name>
</gene>
<dbReference type="PANTHER" id="PTHR11346">
    <property type="entry name" value="GALECTIN"/>
    <property type="match status" value="1"/>
</dbReference>
<dbReference type="PANTHER" id="PTHR11346:SF176">
    <property type="entry name" value="32 KDA BETA-GALACTOSIDE-BINDING LECTIN LEC-3"/>
    <property type="match status" value="1"/>
</dbReference>
<dbReference type="Pfam" id="PF00337">
    <property type="entry name" value="Gal-bind_lectin"/>
    <property type="match status" value="2"/>
</dbReference>
<protein>
    <recommendedName>
        <fullName evidence="3">Galectin</fullName>
    </recommendedName>
</protein>
<keyword evidence="6" id="KW-1185">Reference proteome</keyword>
<evidence type="ECO:0000256" key="2">
    <source>
        <dbReference type="ARBA" id="ARBA00022737"/>
    </source>
</evidence>
<dbReference type="PROSITE" id="PS51304">
    <property type="entry name" value="GALECTIN"/>
    <property type="match status" value="2"/>
</dbReference>
<reference evidence="5" key="2">
    <citation type="journal article" date="2023" name="BMC Genomics">
        <title>Pest status, molecular evolution, and epigenetic factors derived from the genome assembly of Frankliniella fusca, a thysanopteran phytovirus vector.</title>
        <authorList>
            <person name="Catto M.A."/>
            <person name="Labadie P.E."/>
            <person name="Jacobson A.L."/>
            <person name="Kennedy G.G."/>
            <person name="Srinivasan R."/>
            <person name="Hunt B.G."/>
        </authorList>
    </citation>
    <scope>NUCLEOTIDE SEQUENCE</scope>
    <source>
        <strain evidence="5">PL_HMW_Pooled</strain>
    </source>
</reference>
<dbReference type="CDD" id="cd00070">
    <property type="entry name" value="GLECT"/>
    <property type="match status" value="2"/>
</dbReference>
<dbReference type="SMART" id="SM00276">
    <property type="entry name" value="GLECT"/>
    <property type="match status" value="2"/>
</dbReference>